<proteinExistence type="predicted"/>
<reference evidence="1 2" key="1">
    <citation type="submission" date="2017-01" db="EMBL/GenBank/DDBJ databases">
        <title>Genomic analysis of Xuhuaishuia manganoxidans DY6-4.</title>
        <authorList>
            <person name="Wang X."/>
        </authorList>
    </citation>
    <scope>NUCLEOTIDE SEQUENCE [LARGE SCALE GENOMIC DNA]</scope>
    <source>
        <strain evidence="1 2">DY6-4</strain>
    </source>
</reference>
<accession>A0A1U7DLA2</accession>
<dbReference type="InterPro" id="IPR041694">
    <property type="entry name" value="ADH_N_2"/>
</dbReference>
<dbReference type="Pfam" id="PF16884">
    <property type="entry name" value="ADH_N_2"/>
    <property type="match status" value="1"/>
</dbReference>
<dbReference type="Gene3D" id="3.40.50.720">
    <property type="entry name" value="NAD(P)-binding Rossmann-like Domain"/>
    <property type="match status" value="1"/>
</dbReference>
<dbReference type="CDD" id="cd05288">
    <property type="entry name" value="PGDH"/>
    <property type="match status" value="1"/>
</dbReference>
<dbReference type="PANTHER" id="PTHR43205">
    <property type="entry name" value="PROSTAGLANDIN REDUCTASE"/>
    <property type="match status" value="1"/>
</dbReference>
<dbReference type="RefSeq" id="WP_076980791.1">
    <property type="nucleotide sequence ID" value="NZ_CP019124.1"/>
</dbReference>
<dbReference type="SUPFAM" id="SSF51735">
    <property type="entry name" value="NAD(P)-binding Rossmann-fold domains"/>
    <property type="match status" value="1"/>
</dbReference>
<protein>
    <submittedName>
        <fullName evidence="1">NADP-dependent oxidoreductase</fullName>
    </submittedName>
</protein>
<name>A0A1U7DLA2_9RHOB</name>
<evidence type="ECO:0000313" key="1">
    <source>
        <dbReference type="EMBL" id="APX90774.1"/>
    </source>
</evidence>
<dbReference type="EMBL" id="CP019124">
    <property type="protein sequence ID" value="APX90774.1"/>
    <property type="molecule type" value="Genomic_DNA"/>
</dbReference>
<dbReference type="Pfam" id="PF00107">
    <property type="entry name" value="ADH_zinc_N"/>
    <property type="match status" value="1"/>
</dbReference>
<dbReference type="PANTHER" id="PTHR43205:SF7">
    <property type="entry name" value="PROSTAGLANDIN REDUCTASE 1"/>
    <property type="match status" value="1"/>
</dbReference>
<dbReference type="OrthoDB" id="9805663at2"/>
<dbReference type="Proteomes" id="UP000187266">
    <property type="component" value="Chromosome"/>
</dbReference>
<dbReference type="Gene3D" id="3.90.180.10">
    <property type="entry name" value="Medium-chain alcohol dehydrogenases, catalytic domain"/>
    <property type="match status" value="1"/>
</dbReference>
<dbReference type="SUPFAM" id="SSF50129">
    <property type="entry name" value="GroES-like"/>
    <property type="match status" value="1"/>
</dbReference>
<dbReference type="InterPro" id="IPR045010">
    <property type="entry name" value="MDR_fam"/>
</dbReference>
<dbReference type="AlphaFoldDB" id="A0A1U7DLA2"/>
<accession>A0A2M9DHU6</accession>
<dbReference type="InterPro" id="IPR013149">
    <property type="entry name" value="ADH-like_C"/>
</dbReference>
<dbReference type="FunFam" id="3.40.50.720:FF:000121">
    <property type="entry name" value="Prostaglandin reductase 2"/>
    <property type="match status" value="1"/>
</dbReference>
<gene>
    <name evidence="1" type="ORF">BV394_14505</name>
</gene>
<sequence>MEYSRIVLASRPEGRVSENNFRVESGILPRPAKGEVLARVLYLSLDPYMRGRMDAGKSYAPAVEIGETMEGRAVAEVLESNDPAFAPGDLVLGSFGWASHGVLPAAGLMRVDPDLAPPSTALGVLGMPGFTGWLGLEAFGRPQKGETLVVGAATGAVGSMVGQLARLRGLRAVGVAGGPEKCDFAVKELGFDACLDHRAAPDSATLRKQLAQACPDGVDVYFENVGDKTLEAVLPLMNVGGRIPVCGMIGWYDLGALGAGGGTGRNMLPLAWRTILVQRLAVQGFIITDHYHRFGEFLTEVAPLVRDGRIAWHEDVAEGLEAAPQAFMNLLAGRNFGKQIVKVAQ</sequence>
<keyword evidence="2" id="KW-1185">Reference proteome</keyword>
<dbReference type="SMART" id="SM00829">
    <property type="entry name" value="PKS_ER"/>
    <property type="match status" value="1"/>
</dbReference>
<dbReference type="InterPro" id="IPR011032">
    <property type="entry name" value="GroES-like_sf"/>
</dbReference>
<dbReference type="InterPro" id="IPR020843">
    <property type="entry name" value="ER"/>
</dbReference>
<evidence type="ECO:0000313" key="2">
    <source>
        <dbReference type="Proteomes" id="UP000187266"/>
    </source>
</evidence>
<dbReference type="STRING" id="1267768.BV394_14505"/>
<dbReference type="GO" id="GO:0016628">
    <property type="term" value="F:oxidoreductase activity, acting on the CH-CH group of donors, NAD or NADP as acceptor"/>
    <property type="evidence" value="ECO:0007669"/>
    <property type="project" value="InterPro"/>
</dbReference>
<organism evidence="1 2">
    <name type="scientific">Brevirhabdus pacifica</name>
    <dbReference type="NCBI Taxonomy" id="1267768"/>
    <lineage>
        <taxon>Bacteria</taxon>
        <taxon>Pseudomonadati</taxon>
        <taxon>Pseudomonadota</taxon>
        <taxon>Alphaproteobacteria</taxon>
        <taxon>Rhodobacterales</taxon>
        <taxon>Paracoccaceae</taxon>
        <taxon>Brevirhabdus</taxon>
    </lineage>
</organism>
<dbReference type="InterPro" id="IPR036291">
    <property type="entry name" value="NAD(P)-bd_dom_sf"/>
</dbReference>